<organism evidence="2 3">
    <name type="scientific">Anopheles maculatus</name>
    <dbReference type="NCBI Taxonomy" id="74869"/>
    <lineage>
        <taxon>Eukaryota</taxon>
        <taxon>Metazoa</taxon>
        <taxon>Ecdysozoa</taxon>
        <taxon>Arthropoda</taxon>
        <taxon>Hexapoda</taxon>
        <taxon>Insecta</taxon>
        <taxon>Pterygota</taxon>
        <taxon>Neoptera</taxon>
        <taxon>Endopterygota</taxon>
        <taxon>Diptera</taxon>
        <taxon>Nematocera</taxon>
        <taxon>Culicoidea</taxon>
        <taxon>Culicidae</taxon>
        <taxon>Anophelinae</taxon>
        <taxon>Anopheles</taxon>
        <taxon>Anopheles maculatus group</taxon>
    </lineage>
</organism>
<dbReference type="EnsemblMetazoa" id="AMAM016714-RA">
    <property type="protein sequence ID" value="AMAM016714-PA"/>
    <property type="gene ID" value="AMAM016714"/>
</dbReference>
<feature type="compositionally biased region" description="Polar residues" evidence="1">
    <location>
        <begin position="153"/>
        <end position="174"/>
    </location>
</feature>
<evidence type="ECO:0000313" key="3">
    <source>
        <dbReference type="Proteomes" id="UP000075901"/>
    </source>
</evidence>
<dbReference type="VEuPathDB" id="VectorBase:AMAM016714"/>
<name>A0A182SZT0_9DIPT</name>
<evidence type="ECO:0000313" key="2">
    <source>
        <dbReference type="EnsemblMetazoa" id="AMAM016714-PA"/>
    </source>
</evidence>
<proteinExistence type="predicted"/>
<protein>
    <submittedName>
        <fullName evidence="2">Uncharacterized protein</fullName>
    </submittedName>
</protein>
<feature type="compositionally biased region" description="Low complexity" evidence="1">
    <location>
        <begin position="71"/>
        <end position="80"/>
    </location>
</feature>
<feature type="compositionally biased region" description="Low complexity" evidence="1">
    <location>
        <begin position="248"/>
        <end position="292"/>
    </location>
</feature>
<dbReference type="AlphaFoldDB" id="A0A182SZT0"/>
<accession>A0A182SZT0</accession>
<sequence length="292" mass="30587">MQLQVATDIGTGGVGPMASPSPNSRGPFVSPVSKNRMAPTVGTLGMQAPSSPVAGNFQHPMGMPARGLPVQMQQQRQIQGGQVGGPSVRMPLSPFSPQSQQPQSPHDMMPESPASQHSGMDPFVRPPSEGMADTYAVHHSPQTPRPLGHQSPVAATNRSPAYSGPQMTPNSSAAPQGMRINTMDTGYPGGAPGTPRPQFSTGTSRPTVYARPSELFNLMQNSPFASPRSEGFAQSPQEGNRQLRDLLQRQQLPAPNNPAGGPTAAGGTLMQQPGAQQSPQSVQSPGGFMDDQ</sequence>
<dbReference type="Proteomes" id="UP000075901">
    <property type="component" value="Unassembled WGS sequence"/>
</dbReference>
<reference evidence="2" key="2">
    <citation type="submission" date="2020-05" db="UniProtKB">
        <authorList>
            <consortium name="EnsemblMetazoa"/>
        </authorList>
    </citation>
    <scope>IDENTIFICATION</scope>
    <source>
        <strain evidence="2">maculatus3</strain>
    </source>
</reference>
<feature type="compositionally biased region" description="Polar residues" evidence="1">
    <location>
        <begin position="197"/>
        <end position="206"/>
    </location>
</feature>
<reference evidence="3" key="1">
    <citation type="submission" date="2013-09" db="EMBL/GenBank/DDBJ databases">
        <title>The Genome Sequence of Anopheles maculatus species B.</title>
        <authorList>
            <consortium name="The Broad Institute Genomics Platform"/>
            <person name="Neafsey D.E."/>
            <person name="Besansky N."/>
            <person name="Howell P."/>
            <person name="Walton C."/>
            <person name="Young S.K."/>
            <person name="Zeng Q."/>
            <person name="Gargeya S."/>
            <person name="Fitzgerald M."/>
            <person name="Haas B."/>
            <person name="Abouelleil A."/>
            <person name="Allen A.W."/>
            <person name="Alvarado L."/>
            <person name="Arachchi H.M."/>
            <person name="Berlin A.M."/>
            <person name="Chapman S.B."/>
            <person name="Gainer-Dewar J."/>
            <person name="Goldberg J."/>
            <person name="Griggs A."/>
            <person name="Gujja S."/>
            <person name="Hansen M."/>
            <person name="Howarth C."/>
            <person name="Imamovic A."/>
            <person name="Ireland A."/>
            <person name="Larimer J."/>
            <person name="McCowan C."/>
            <person name="Murphy C."/>
            <person name="Pearson M."/>
            <person name="Poon T.W."/>
            <person name="Priest M."/>
            <person name="Roberts A."/>
            <person name="Saif S."/>
            <person name="Shea T."/>
            <person name="Sisk P."/>
            <person name="Sykes S."/>
            <person name="Wortman J."/>
            <person name="Nusbaum C."/>
            <person name="Birren B."/>
        </authorList>
    </citation>
    <scope>NUCLEOTIDE SEQUENCE [LARGE SCALE GENOMIC DNA]</scope>
    <source>
        <strain evidence="3">maculatus3</strain>
    </source>
</reference>
<feature type="compositionally biased region" description="Low complexity" evidence="1">
    <location>
        <begin position="93"/>
        <end position="105"/>
    </location>
</feature>
<keyword evidence="3" id="KW-1185">Reference proteome</keyword>
<feature type="region of interest" description="Disordered" evidence="1">
    <location>
        <begin position="1"/>
        <end position="292"/>
    </location>
</feature>
<evidence type="ECO:0000256" key="1">
    <source>
        <dbReference type="SAM" id="MobiDB-lite"/>
    </source>
</evidence>